<reference evidence="3" key="1">
    <citation type="submission" date="2020-10" db="EMBL/GenBank/DDBJ databases">
        <authorList>
            <person name="Han B."/>
            <person name="Lu T."/>
            <person name="Zhao Q."/>
            <person name="Huang X."/>
            <person name="Zhao Y."/>
        </authorList>
    </citation>
    <scope>NUCLEOTIDE SEQUENCE</scope>
</reference>
<dbReference type="Pfam" id="PF20241">
    <property type="entry name" value="DUF6598"/>
    <property type="match status" value="1"/>
</dbReference>
<dbReference type="Proteomes" id="UP000604825">
    <property type="component" value="Unassembled WGS sequence"/>
</dbReference>
<dbReference type="EMBL" id="CAJGYO010000001">
    <property type="protein sequence ID" value="CAD6204594.1"/>
    <property type="molecule type" value="Genomic_DNA"/>
</dbReference>
<feature type="compositionally biased region" description="Low complexity" evidence="1">
    <location>
        <begin position="102"/>
        <end position="113"/>
    </location>
</feature>
<dbReference type="PANTHER" id="PTHR33065">
    <property type="entry name" value="OS07G0486400 PROTEIN"/>
    <property type="match status" value="1"/>
</dbReference>
<protein>
    <recommendedName>
        <fullName evidence="2">DUF6598 domain-containing protein</fullName>
    </recommendedName>
</protein>
<dbReference type="InterPro" id="IPR046533">
    <property type="entry name" value="DUF6598"/>
</dbReference>
<accession>A0A811MBY9</accession>
<feature type="compositionally biased region" description="Polar residues" evidence="1">
    <location>
        <begin position="34"/>
        <end position="52"/>
    </location>
</feature>
<feature type="compositionally biased region" description="Gly residues" evidence="1">
    <location>
        <begin position="92"/>
        <end position="101"/>
    </location>
</feature>
<feature type="compositionally biased region" description="Acidic residues" evidence="1">
    <location>
        <begin position="288"/>
        <end position="297"/>
    </location>
</feature>
<evidence type="ECO:0000256" key="1">
    <source>
        <dbReference type="SAM" id="MobiDB-lite"/>
    </source>
</evidence>
<feature type="region of interest" description="Disordered" evidence="1">
    <location>
        <begin position="33"/>
        <end position="140"/>
    </location>
</feature>
<organism evidence="3 4">
    <name type="scientific">Miscanthus lutarioriparius</name>
    <dbReference type="NCBI Taxonomy" id="422564"/>
    <lineage>
        <taxon>Eukaryota</taxon>
        <taxon>Viridiplantae</taxon>
        <taxon>Streptophyta</taxon>
        <taxon>Embryophyta</taxon>
        <taxon>Tracheophyta</taxon>
        <taxon>Spermatophyta</taxon>
        <taxon>Magnoliopsida</taxon>
        <taxon>Liliopsida</taxon>
        <taxon>Poales</taxon>
        <taxon>Poaceae</taxon>
        <taxon>PACMAD clade</taxon>
        <taxon>Panicoideae</taxon>
        <taxon>Andropogonodae</taxon>
        <taxon>Andropogoneae</taxon>
        <taxon>Saccharinae</taxon>
        <taxon>Miscanthus</taxon>
    </lineage>
</organism>
<gene>
    <name evidence="3" type="ORF">NCGR_LOCUS2587</name>
</gene>
<dbReference type="PANTHER" id="PTHR33065:SF141">
    <property type="entry name" value="DUF6598 DOMAIN-CONTAINING PROTEIN"/>
    <property type="match status" value="1"/>
</dbReference>
<feature type="domain" description="DUF6598" evidence="2">
    <location>
        <begin position="380"/>
        <end position="607"/>
    </location>
</feature>
<feature type="region of interest" description="Disordered" evidence="1">
    <location>
        <begin position="287"/>
        <end position="306"/>
    </location>
</feature>
<feature type="compositionally biased region" description="Basic and acidic residues" evidence="1">
    <location>
        <begin position="120"/>
        <end position="130"/>
    </location>
</feature>
<dbReference type="OrthoDB" id="673623at2759"/>
<evidence type="ECO:0000313" key="3">
    <source>
        <dbReference type="EMBL" id="CAD6204594.1"/>
    </source>
</evidence>
<evidence type="ECO:0000259" key="2">
    <source>
        <dbReference type="Pfam" id="PF20241"/>
    </source>
</evidence>
<keyword evidence="4" id="KW-1185">Reference proteome</keyword>
<comment type="caution">
    <text evidence="3">The sequence shown here is derived from an EMBL/GenBank/DDBJ whole genome shotgun (WGS) entry which is preliminary data.</text>
</comment>
<evidence type="ECO:0000313" key="4">
    <source>
        <dbReference type="Proteomes" id="UP000604825"/>
    </source>
</evidence>
<sequence>MYALHVDVDCNIEVIEDTLPQRFMQEAMPLPDAQNCNGSSNQFLSPTQSNESLKPLQGRVLPSNFFSNTERRNAGTARSMARQWQQRRRVGRGSGGGGSGRGEAAAVSARGSRLPPSQGAERRTGTESRLDSTPGMAGQARLEVKESGGSGEAEETCALCGRDGAGEGEKGGTMPCGRDEAGERVIVQARERAAERVRQLAEEWARRKRRPGRISPVKHLPATGGMNNEGTRSPIKEFSACYGDGCFANGEQDGRQIEDAIHGDRDASRTITEVTDGEQDLCEALANGEEDSTEATEDVSAGEVSDDQERCTQDISTCYPCDCVANLRPLGSSSHRDGSIYTGCRYWQKHFRIADRSEASLEESNNGFENPEALYRPCNMWQVFSLKLVKLPVDGGPVELYGYIAARDHVDSLLNYIVNISRDDPITVDQGSFIPMTGPKRGIDLYETVLIEYDMRIKTGDREEDDQQLIDGASLMDPLLPYFEPLTCRIHGNNSAVDMTDVYVHRAVDATVEVIVSEVQSSFDLCVSCYTSGLDEEIRLFDGVIGESHVLRRHVIAVTVYGCLDLKFKVGSGSYFSEEHCRSFKVMDDGYASQQIKTEFASIFMKVTWPAVHV</sequence>
<name>A0A811MBY9_9POAL</name>
<proteinExistence type="predicted"/>
<dbReference type="AlphaFoldDB" id="A0A811MBY9"/>